<feature type="domain" description="3'-5' exonuclease" evidence="1">
    <location>
        <begin position="62"/>
        <end position="235"/>
    </location>
</feature>
<dbReference type="AlphaFoldDB" id="A0A5C0AVK9"/>
<dbReference type="GO" id="GO:0006139">
    <property type="term" value="P:nucleobase-containing compound metabolic process"/>
    <property type="evidence" value="ECO:0007669"/>
    <property type="project" value="InterPro"/>
</dbReference>
<keyword evidence="2" id="KW-0378">Hydrolase</keyword>
<dbReference type="InterPro" id="IPR002562">
    <property type="entry name" value="3'-5'_exonuclease_dom"/>
</dbReference>
<evidence type="ECO:0000259" key="1">
    <source>
        <dbReference type="SMART" id="SM00474"/>
    </source>
</evidence>
<dbReference type="PANTHER" id="PTHR47765">
    <property type="entry name" value="3'-5' EXONUCLEASE DOMAIN-CONTAINING PROTEIN"/>
    <property type="match status" value="1"/>
</dbReference>
<organism evidence="2 3">
    <name type="scientific">Pigmentiphaga aceris</name>
    <dbReference type="NCBI Taxonomy" id="1940612"/>
    <lineage>
        <taxon>Bacteria</taxon>
        <taxon>Pseudomonadati</taxon>
        <taxon>Pseudomonadota</taxon>
        <taxon>Betaproteobacteria</taxon>
        <taxon>Burkholderiales</taxon>
        <taxon>Alcaligenaceae</taxon>
        <taxon>Pigmentiphaga</taxon>
    </lineage>
</organism>
<dbReference type="GO" id="GO:0008408">
    <property type="term" value="F:3'-5' exonuclease activity"/>
    <property type="evidence" value="ECO:0007669"/>
    <property type="project" value="InterPro"/>
</dbReference>
<dbReference type="OrthoDB" id="9793333at2"/>
<protein>
    <submittedName>
        <fullName evidence="2">3'-5' exonuclease domain-containing protein 2</fullName>
    </submittedName>
</protein>
<reference evidence="2 3" key="1">
    <citation type="submission" date="2019-08" db="EMBL/GenBank/DDBJ databases">
        <title>Amphibian skin-associated Pigmentiphaga: genome sequence and occurrence across geography and hosts.</title>
        <authorList>
            <person name="Bletz M.C."/>
            <person name="Bunk B."/>
            <person name="Sproeer C."/>
            <person name="Biwer P."/>
            <person name="Reiter S."/>
            <person name="Rabemananjara F.C.E."/>
            <person name="Schulz S."/>
            <person name="Overmann J."/>
            <person name="Vences M."/>
        </authorList>
    </citation>
    <scope>NUCLEOTIDE SEQUENCE [LARGE SCALE GENOMIC DNA]</scope>
    <source>
        <strain evidence="2 3">Mada1488</strain>
    </source>
</reference>
<dbReference type="InterPro" id="IPR052408">
    <property type="entry name" value="Exonuclease_MUT-7-like"/>
</dbReference>
<dbReference type="SMART" id="SM00474">
    <property type="entry name" value="35EXOc"/>
    <property type="match status" value="1"/>
</dbReference>
<keyword evidence="2" id="KW-0540">Nuclease</keyword>
<proteinExistence type="predicted"/>
<keyword evidence="3" id="KW-1185">Reference proteome</keyword>
<keyword evidence="2" id="KW-0269">Exonuclease</keyword>
<dbReference type="InterPro" id="IPR036397">
    <property type="entry name" value="RNaseH_sf"/>
</dbReference>
<sequence>MRRCSGYSRASAMILSVTEPMKSETPCWCILPSMQRPPPLARPTREQIAALPVYRALPPGNIHLLKSASQLEFAERELRAATHIGFDTESKPTFVTGELQTGPDLVQFATRDHAFIVQASTPGLEDFLRVVIESDEIIKVGVGIASDRPGLLRKFGLQLGKTIDVSFMLRALGYKDAVGLKTAVAIVLGQRLPKSKKTTTSNWAAKTLTPQQLQYAANDAHASLLIYHALSKQRLSNGA</sequence>
<gene>
    <name evidence="2" type="ORF">FXN63_03205</name>
</gene>
<dbReference type="Gene3D" id="3.30.420.10">
    <property type="entry name" value="Ribonuclease H-like superfamily/Ribonuclease H"/>
    <property type="match status" value="1"/>
</dbReference>
<dbReference type="GO" id="GO:0003676">
    <property type="term" value="F:nucleic acid binding"/>
    <property type="evidence" value="ECO:0007669"/>
    <property type="project" value="InterPro"/>
</dbReference>
<dbReference type="Pfam" id="PF01612">
    <property type="entry name" value="DNA_pol_A_exo1"/>
    <property type="match status" value="1"/>
</dbReference>
<evidence type="ECO:0000313" key="2">
    <source>
        <dbReference type="EMBL" id="QEI04960.1"/>
    </source>
</evidence>
<evidence type="ECO:0000313" key="3">
    <source>
        <dbReference type="Proteomes" id="UP000325161"/>
    </source>
</evidence>
<dbReference type="Proteomes" id="UP000325161">
    <property type="component" value="Chromosome"/>
</dbReference>
<accession>A0A5C0AVK9</accession>
<dbReference type="EMBL" id="CP043046">
    <property type="protein sequence ID" value="QEI04960.1"/>
    <property type="molecule type" value="Genomic_DNA"/>
</dbReference>
<name>A0A5C0AVK9_9BURK</name>
<dbReference type="InterPro" id="IPR012337">
    <property type="entry name" value="RNaseH-like_sf"/>
</dbReference>
<dbReference type="KEGG" id="pacr:FXN63_03205"/>
<dbReference type="SUPFAM" id="SSF53098">
    <property type="entry name" value="Ribonuclease H-like"/>
    <property type="match status" value="1"/>
</dbReference>
<dbReference type="PANTHER" id="PTHR47765:SF2">
    <property type="entry name" value="EXONUCLEASE MUT-7 HOMOLOG"/>
    <property type="match status" value="1"/>
</dbReference>
<dbReference type="CDD" id="cd06141">
    <property type="entry name" value="WRN_exo"/>
    <property type="match status" value="1"/>
</dbReference>